<proteinExistence type="inferred from homology"/>
<evidence type="ECO:0000256" key="5">
    <source>
        <dbReference type="ARBA" id="ARBA00022695"/>
    </source>
</evidence>
<evidence type="ECO:0000256" key="3">
    <source>
        <dbReference type="ARBA" id="ARBA00022679"/>
    </source>
</evidence>
<dbReference type="PANTHER" id="PTHR34185:SF1">
    <property type="entry name" value="DIADENYLATE CYCLASE"/>
    <property type="match status" value="1"/>
</dbReference>
<organism evidence="12 13">
    <name type="scientific">Treponema lecithinolyticum ATCC 700332</name>
    <dbReference type="NCBI Taxonomy" id="1321815"/>
    <lineage>
        <taxon>Bacteria</taxon>
        <taxon>Pseudomonadati</taxon>
        <taxon>Spirochaetota</taxon>
        <taxon>Spirochaetia</taxon>
        <taxon>Spirochaetales</taxon>
        <taxon>Treponemataceae</taxon>
        <taxon>Treponema</taxon>
    </lineage>
</organism>
<keyword evidence="8 10" id="KW-1133">Transmembrane helix</keyword>
<dbReference type="Gene3D" id="3.40.1700.10">
    <property type="entry name" value="DNA integrity scanning protein, DisA, N-terminal domain"/>
    <property type="match status" value="1"/>
</dbReference>
<keyword evidence="9 10" id="KW-0472">Membrane</keyword>
<comment type="function">
    <text evidence="10">Catalyzes the condensation of 2 ATP molecules into cyclic di-AMP (c-di-AMP), a second messenger used to regulate differing processes in different bacteria.</text>
</comment>
<keyword evidence="5 10" id="KW-0548">Nucleotidyltransferase</keyword>
<dbReference type="SUPFAM" id="SSF143597">
    <property type="entry name" value="YojJ-like"/>
    <property type="match status" value="1"/>
</dbReference>
<protein>
    <recommendedName>
        <fullName evidence="10">Diadenylate cyclase</fullName>
        <shortName evidence="10">DAC</shortName>
        <ecNumber evidence="10">2.7.7.85</ecNumber>
    </recommendedName>
    <alternativeName>
        <fullName evidence="10">Cyclic-di-AMP synthase</fullName>
        <shortName evidence="10">c-di-AMP synthase</shortName>
    </alternativeName>
</protein>
<evidence type="ECO:0000313" key="13">
    <source>
        <dbReference type="Proteomes" id="UP000016649"/>
    </source>
</evidence>
<evidence type="ECO:0000256" key="10">
    <source>
        <dbReference type="HAMAP-Rule" id="MF_01499"/>
    </source>
</evidence>
<evidence type="ECO:0000259" key="11">
    <source>
        <dbReference type="PROSITE" id="PS51794"/>
    </source>
</evidence>
<sequence>MNAFEKLPELYAYIRPLVDIGILAFILYKVYGIIVKTQSLQIIKFGFMLLVAYGLALFLDLSTLRWILNLLAPGVLIGFAIVFQPELRKIVFKLGQTEWFKFRNRTKHTYIDSVLIAAEMLSKQKRGMLAVFARKTSLKDISDTGTYLNADLTSGLLVTIFGHDTPLHDGAAIIQNGKLLAAGCFLPLSEQYDIRKTFGTRHRAALGLSEATDAVILVVSEESGAISLAYDSHLHYDLTTEQLTGTLETLLDITAESVTQEDNI</sequence>
<dbReference type="InterPro" id="IPR014046">
    <property type="entry name" value="C-di-AMP_synthase"/>
</dbReference>
<dbReference type="PANTHER" id="PTHR34185">
    <property type="entry name" value="DIADENYLATE CYCLASE"/>
    <property type="match status" value="1"/>
</dbReference>
<reference evidence="12 13" key="1">
    <citation type="submission" date="2013-08" db="EMBL/GenBank/DDBJ databases">
        <authorList>
            <person name="Weinstock G."/>
            <person name="Sodergren E."/>
            <person name="Wylie T."/>
            <person name="Fulton L."/>
            <person name="Fulton R."/>
            <person name="Fronick C."/>
            <person name="O'Laughlin M."/>
            <person name="Godfrey J."/>
            <person name="Miner T."/>
            <person name="Herter B."/>
            <person name="Appelbaum E."/>
            <person name="Cordes M."/>
            <person name="Lek S."/>
            <person name="Wollam A."/>
            <person name="Pepin K.H."/>
            <person name="Palsikar V.B."/>
            <person name="Mitreva M."/>
            <person name="Wilson R.K."/>
        </authorList>
    </citation>
    <scope>NUCLEOTIDE SEQUENCE [LARGE SCALE GENOMIC DNA]</scope>
    <source>
        <strain evidence="12 13">ATCC 700332</strain>
    </source>
</reference>
<feature type="transmembrane region" description="Helical" evidence="10">
    <location>
        <begin position="12"/>
        <end position="30"/>
    </location>
</feature>
<feature type="transmembrane region" description="Helical" evidence="10">
    <location>
        <begin position="42"/>
        <end position="59"/>
    </location>
</feature>
<dbReference type="InterPro" id="IPR003390">
    <property type="entry name" value="DNA_integrity_scan_DisA_N"/>
</dbReference>
<feature type="transmembrane region" description="Helical" evidence="10">
    <location>
        <begin position="65"/>
        <end position="83"/>
    </location>
</feature>
<dbReference type="PIRSF" id="PIRSF004793">
    <property type="entry name" value="UCP004793"/>
    <property type="match status" value="1"/>
</dbReference>
<dbReference type="InterPro" id="IPR036888">
    <property type="entry name" value="DNA_integrity_DisA_N_sf"/>
</dbReference>
<keyword evidence="7 10" id="KW-0067">ATP-binding</keyword>
<dbReference type="HAMAP" id="MF_01499">
    <property type="entry name" value="DacA"/>
    <property type="match status" value="1"/>
</dbReference>
<comment type="caution">
    <text evidence="10">Lacks conserved residue(s) required for the propagation of feature annotation.</text>
</comment>
<keyword evidence="13" id="KW-1185">Reference proteome</keyword>
<comment type="caution">
    <text evidence="12">The sequence shown here is derived from an EMBL/GenBank/DDBJ whole genome shotgun (WGS) entry which is preliminary data.</text>
</comment>
<evidence type="ECO:0000313" key="12">
    <source>
        <dbReference type="EMBL" id="ERJ93368.1"/>
    </source>
</evidence>
<evidence type="ECO:0000256" key="4">
    <source>
        <dbReference type="ARBA" id="ARBA00022692"/>
    </source>
</evidence>
<comment type="similarity">
    <text evidence="10">Belongs to the adenylate cyclase family. DacA/CdaA subfamily.</text>
</comment>
<dbReference type="Proteomes" id="UP000016649">
    <property type="component" value="Unassembled WGS sequence"/>
</dbReference>
<dbReference type="Pfam" id="PF02457">
    <property type="entry name" value="DAC"/>
    <property type="match status" value="1"/>
</dbReference>
<evidence type="ECO:0000256" key="1">
    <source>
        <dbReference type="ARBA" id="ARBA00000877"/>
    </source>
</evidence>
<dbReference type="NCBIfam" id="TIGR00159">
    <property type="entry name" value="diadenylate cyclase CdaA"/>
    <property type="match status" value="1"/>
</dbReference>
<dbReference type="InterPro" id="IPR034701">
    <property type="entry name" value="CdaA"/>
</dbReference>
<dbReference type="EC" id="2.7.7.85" evidence="10"/>
<comment type="subunit">
    <text evidence="10">Probably a homodimer.</text>
</comment>
<dbReference type="RefSeq" id="WP_021687255.1">
    <property type="nucleotide sequence ID" value="NZ_KI260564.1"/>
</dbReference>
<name>A0ABN0NZE0_TRELE</name>
<comment type="catalytic activity">
    <reaction evidence="1 10">
        <text>2 ATP = 3',3'-c-di-AMP + 2 diphosphate</text>
        <dbReference type="Rhea" id="RHEA:35655"/>
        <dbReference type="ChEBI" id="CHEBI:30616"/>
        <dbReference type="ChEBI" id="CHEBI:33019"/>
        <dbReference type="ChEBI" id="CHEBI:71500"/>
        <dbReference type="EC" id="2.7.7.85"/>
    </reaction>
</comment>
<dbReference type="EMBL" id="AWVH01000026">
    <property type="protein sequence ID" value="ERJ93368.1"/>
    <property type="molecule type" value="Genomic_DNA"/>
</dbReference>
<dbReference type="PROSITE" id="PS51794">
    <property type="entry name" value="DAC"/>
    <property type="match status" value="1"/>
</dbReference>
<evidence type="ECO:0000256" key="8">
    <source>
        <dbReference type="ARBA" id="ARBA00022989"/>
    </source>
</evidence>
<evidence type="ECO:0000256" key="7">
    <source>
        <dbReference type="ARBA" id="ARBA00022840"/>
    </source>
</evidence>
<keyword evidence="6 10" id="KW-0547">Nucleotide-binding</keyword>
<feature type="domain" description="DAC" evidence="11">
    <location>
        <begin position="84"/>
        <end position="240"/>
    </location>
</feature>
<evidence type="ECO:0000256" key="9">
    <source>
        <dbReference type="ARBA" id="ARBA00023136"/>
    </source>
</evidence>
<keyword evidence="4 10" id="KW-0812">Transmembrane</keyword>
<evidence type="ECO:0000256" key="6">
    <source>
        <dbReference type="ARBA" id="ARBA00022741"/>
    </source>
</evidence>
<evidence type="ECO:0000256" key="2">
    <source>
        <dbReference type="ARBA" id="ARBA00022475"/>
    </source>
</evidence>
<keyword evidence="3 10" id="KW-0808">Transferase</keyword>
<accession>A0ABN0NZE0</accession>
<gene>
    <name evidence="10" type="primary">dacA</name>
    <name evidence="12" type="ORF">HMPREF9193_01043</name>
</gene>
<dbReference type="InterPro" id="IPR050338">
    <property type="entry name" value="DisA"/>
</dbReference>
<keyword evidence="2 10" id="KW-1003">Cell membrane</keyword>